<evidence type="ECO:0000313" key="7">
    <source>
        <dbReference type="EMBL" id="WNM62766.1"/>
    </source>
</evidence>
<evidence type="ECO:0000256" key="2">
    <source>
        <dbReference type="ARBA" id="ARBA00016013"/>
    </source>
</evidence>
<keyword evidence="7" id="KW-0966">Cell projection</keyword>
<dbReference type="Pfam" id="PF13860">
    <property type="entry name" value="FlgD_ig"/>
    <property type="match status" value="1"/>
</dbReference>
<evidence type="ECO:0000259" key="6">
    <source>
        <dbReference type="Pfam" id="PF13860"/>
    </source>
</evidence>
<dbReference type="InterPro" id="IPR025965">
    <property type="entry name" value="FlgD/Vpr_Ig-like"/>
</dbReference>
<dbReference type="RefSeq" id="WP_312746721.1">
    <property type="nucleotide sequence ID" value="NZ_CP116968.1"/>
</dbReference>
<keyword evidence="7" id="KW-0969">Cilium</keyword>
<proteinExistence type="inferred from homology"/>
<evidence type="ECO:0000313" key="8">
    <source>
        <dbReference type="Proteomes" id="UP001302494"/>
    </source>
</evidence>
<dbReference type="KEGG" id="nneo:PQG83_03180"/>
<accession>A0AA96GIW6</accession>
<name>A0AA96GIW6_9BACT</name>
<feature type="domain" description="FlgD/Vpr Ig-like" evidence="6">
    <location>
        <begin position="102"/>
        <end position="178"/>
    </location>
</feature>
<dbReference type="Proteomes" id="UP001302494">
    <property type="component" value="Chromosome"/>
</dbReference>
<evidence type="ECO:0000256" key="5">
    <source>
        <dbReference type="RuleBase" id="RU362076"/>
    </source>
</evidence>
<dbReference type="GO" id="GO:0044781">
    <property type="term" value="P:bacterial-type flagellum organization"/>
    <property type="evidence" value="ECO:0007669"/>
    <property type="project" value="UniProtKB-UniRule"/>
</dbReference>
<sequence length="223" mass="23992">MDAITPTQPGTNATATGGANVQAAVSALGSDVFLRLLVTQLQSQDPTNPVQNEEFVAQLAQFTTLEQATSTNKLLEKLIGQDTQRTQLDLVNLIGRTVVAQGDTVSLAEDEQPTLGYALSGEARSVIIKVLDSNKQVVRTLESTDVQKAGANQVQWDGLNDSGDRVPEGVYQFIVKAEDVNKQPVPNFTFARERVMTIAFGAENPVVLQSGKSLHTEDILSIL</sequence>
<dbReference type="Gene3D" id="2.30.30.910">
    <property type="match status" value="1"/>
</dbReference>
<evidence type="ECO:0000256" key="4">
    <source>
        <dbReference type="ARBA" id="ARBA00024746"/>
    </source>
</evidence>
<comment type="similarity">
    <text evidence="1 5">Belongs to the FlgD family.</text>
</comment>
<dbReference type="EMBL" id="CP116968">
    <property type="protein sequence ID" value="WNM62766.1"/>
    <property type="molecule type" value="Genomic_DNA"/>
</dbReference>
<dbReference type="InterPro" id="IPR005648">
    <property type="entry name" value="FlgD"/>
</dbReference>
<dbReference type="Gene3D" id="2.60.40.4070">
    <property type="match status" value="1"/>
</dbReference>
<evidence type="ECO:0000256" key="3">
    <source>
        <dbReference type="ARBA" id="ARBA00022795"/>
    </source>
</evidence>
<evidence type="ECO:0000256" key="1">
    <source>
        <dbReference type="ARBA" id="ARBA00010577"/>
    </source>
</evidence>
<organism evidence="7 8">
    <name type="scientific">Candidatus Nitrospira neomarina</name>
    <dbReference type="NCBI Taxonomy" id="3020899"/>
    <lineage>
        <taxon>Bacteria</taxon>
        <taxon>Pseudomonadati</taxon>
        <taxon>Nitrospirota</taxon>
        <taxon>Nitrospiria</taxon>
        <taxon>Nitrospirales</taxon>
        <taxon>Nitrospiraceae</taxon>
        <taxon>Nitrospira</taxon>
    </lineage>
</organism>
<keyword evidence="7" id="KW-0282">Flagellum</keyword>
<comment type="function">
    <text evidence="4 5">Required for flagellar hook formation. May act as a scaffolding protein.</text>
</comment>
<dbReference type="AlphaFoldDB" id="A0AA96GIW6"/>
<gene>
    <name evidence="7" type="ORF">PQG83_03180</name>
</gene>
<keyword evidence="3 5" id="KW-1005">Bacterial flagellum biogenesis</keyword>
<protein>
    <recommendedName>
        <fullName evidence="2 5">Basal-body rod modification protein FlgD</fullName>
    </recommendedName>
</protein>
<dbReference type="Pfam" id="PF03963">
    <property type="entry name" value="FlgD"/>
    <property type="match status" value="1"/>
</dbReference>
<keyword evidence="8" id="KW-1185">Reference proteome</keyword>
<reference evidence="7 8" key="1">
    <citation type="submission" date="2023-01" db="EMBL/GenBank/DDBJ databases">
        <title>Cultivation and genomic characterization of new, ubiquitous marine nitrite-oxidizing bacteria from the Nitrospirales.</title>
        <authorList>
            <person name="Mueller A.J."/>
            <person name="Daebeler A."/>
            <person name="Herbold C.W."/>
            <person name="Kirkegaard R.H."/>
            <person name="Daims H."/>
        </authorList>
    </citation>
    <scope>NUCLEOTIDE SEQUENCE [LARGE SCALE GENOMIC DNA]</scope>
    <source>
        <strain evidence="7 8">DK</strain>
    </source>
</reference>